<dbReference type="RefSeq" id="WP_343904459.1">
    <property type="nucleotide sequence ID" value="NZ_BAAAIS010000002.1"/>
</dbReference>
<evidence type="ECO:0000256" key="2">
    <source>
        <dbReference type="ARBA" id="ARBA00023315"/>
    </source>
</evidence>
<dbReference type="PANTHER" id="PTHR43877">
    <property type="entry name" value="AMINOALKYLPHOSPHONATE N-ACETYLTRANSFERASE-RELATED-RELATED"/>
    <property type="match status" value="1"/>
</dbReference>
<name>A0ABW4PZ56_9MICO</name>
<dbReference type="InterPro" id="IPR000182">
    <property type="entry name" value="GNAT_dom"/>
</dbReference>
<evidence type="ECO:0000313" key="5">
    <source>
        <dbReference type="Proteomes" id="UP001597280"/>
    </source>
</evidence>
<proteinExistence type="predicted"/>
<evidence type="ECO:0000256" key="1">
    <source>
        <dbReference type="ARBA" id="ARBA00022679"/>
    </source>
</evidence>
<sequence>MPPISAVTVGGPAPEPGTPWALRRARPEDLGPIAEAELALFPGEAWSPAQLAEEIAHPSRDYVVAAEGEDAAGPLLGYAGIMVAGDVADLHTIGTLRPGVGIGRALLRWCEEVAVVRRAERMLLEVREDNDRARTFYTRAGYVEIGRRPGYYRLPDRTVDALVMERRLRA</sequence>
<dbReference type="PROSITE" id="PS51186">
    <property type="entry name" value="GNAT"/>
    <property type="match status" value="1"/>
</dbReference>
<dbReference type="InterPro" id="IPR050832">
    <property type="entry name" value="Bact_Acetyltransf"/>
</dbReference>
<dbReference type="SUPFAM" id="SSF55729">
    <property type="entry name" value="Acyl-CoA N-acyltransferases (Nat)"/>
    <property type="match status" value="1"/>
</dbReference>
<feature type="domain" description="N-acetyltransferase" evidence="3">
    <location>
        <begin position="20"/>
        <end position="169"/>
    </location>
</feature>
<keyword evidence="5" id="KW-1185">Reference proteome</keyword>
<evidence type="ECO:0000313" key="4">
    <source>
        <dbReference type="EMBL" id="MFD1835432.1"/>
    </source>
</evidence>
<dbReference type="EC" id="2.3.1.-" evidence="4"/>
<evidence type="ECO:0000259" key="3">
    <source>
        <dbReference type="PROSITE" id="PS51186"/>
    </source>
</evidence>
<protein>
    <submittedName>
        <fullName evidence="4">GNAT family N-acetyltransferase</fullName>
        <ecNumber evidence="4">2.3.1.-</ecNumber>
    </submittedName>
</protein>
<dbReference type="InterPro" id="IPR016181">
    <property type="entry name" value="Acyl_CoA_acyltransferase"/>
</dbReference>
<gene>
    <name evidence="4" type="ORF">ACFSDA_10135</name>
</gene>
<reference evidence="5" key="1">
    <citation type="journal article" date="2019" name="Int. J. Syst. Evol. Microbiol.">
        <title>The Global Catalogue of Microorganisms (GCM) 10K type strain sequencing project: providing services to taxonomists for standard genome sequencing and annotation.</title>
        <authorList>
            <consortium name="The Broad Institute Genomics Platform"/>
            <consortium name="The Broad Institute Genome Sequencing Center for Infectious Disease"/>
            <person name="Wu L."/>
            <person name="Ma J."/>
        </authorList>
    </citation>
    <scope>NUCLEOTIDE SEQUENCE [LARGE SCALE GENOMIC DNA]</scope>
    <source>
        <strain evidence="5">JCM 11650</strain>
    </source>
</reference>
<keyword evidence="1 4" id="KW-0808">Transferase</keyword>
<dbReference type="EMBL" id="JBHUFL010000002">
    <property type="protein sequence ID" value="MFD1835432.1"/>
    <property type="molecule type" value="Genomic_DNA"/>
</dbReference>
<dbReference type="Gene3D" id="3.40.630.30">
    <property type="match status" value="1"/>
</dbReference>
<accession>A0ABW4PZ56</accession>
<dbReference type="PANTHER" id="PTHR43877:SF2">
    <property type="entry name" value="AMINOALKYLPHOSPHONATE N-ACETYLTRANSFERASE-RELATED"/>
    <property type="match status" value="1"/>
</dbReference>
<organism evidence="4 5">
    <name type="scientific">Brachybacterium rhamnosum</name>
    <dbReference type="NCBI Taxonomy" id="173361"/>
    <lineage>
        <taxon>Bacteria</taxon>
        <taxon>Bacillati</taxon>
        <taxon>Actinomycetota</taxon>
        <taxon>Actinomycetes</taxon>
        <taxon>Micrococcales</taxon>
        <taxon>Dermabacteraceae</taxon>
        <taxon>Brachybacterium</taxon>
    </lineage>
</organism>
<dbReference type="Pfam" id="PF00583">
    <property type="entry name" value="Acetyltransf_1"/>
    <property type="match status" value="1"/>
</dbReference>
<dbReference type="GO" id="GO:0016746">
    <property type="term" value="F:acyltransferase activity"/>
    <property type="evidence" value="ECO:0007669"/>
    <property type="project" value="UniProtKB-KW"/>
</dbReference>
<keyword evidence="2 4" id="KW-0012">Acyltransferase</keyword>
<dbReference type="Proteomes" id="UP001597280">
    <property type="component" value="Unassembled WGS sequence"/>
</dbReference>
<comment type="caution">
    <text evidence="4">The sequence shown here is derived from an EMBL/GenBank/DDBJ whole genome shotgun (WGS) entry which is preliminary data.</text>
</comment>